<organism evidence="5 6">
    <name type="scientific">Cerrena zonata</name>
    <dbReference type="NCBI Taxonomy" id="2478898"/>
    <lineage>
        <taxon>Eukaryota</taxon>
        <taxon>Fungi</taxon>
        <taxon>Dikarya</taxon>
        <taxon>Basidiomycota</taxon>
        <taxon>Agaricomycotina</taxon>
        <taxon>Agaricomycetes</taxon>
        <taxon>Polyporales</taxon>
        <taxon>Cerrenaceae</taxon>
        <taxon>Cerrena</taxon>
    </lineage>
</organism>
<dbReference type="Pfam" id="PF00514">
    <property type="entry name" value="Arm"/>
    <property type="match status" value="2"/>
</dbReference>
<accession>A0AAW0G3B7</accession>
<keyword evidence="3" id="KW-0653">Protein transport</keyword>
<keyword evidence="6" id="KW-1185">Reference proteome</keyword>
<keyword evidence="2" id="KW-0813">Transport</keyword>
<gene>
    <name evidence="5" type="ORF">QCA50_012143</name>
</gene>
<dbReference type="GO" id="GO:0015031">
    <property type="term" value="P:protein transport"/>
    <property type="evidence" value="ECO:0007669"/>
    <property type="project" value="UniProtKB-KW"/>
</dbReference>
<dbReference type="PANTHER" id="PTHR23316">
    <property type="entry name" value="IMPORTIN ALPHA"/>
    <property type="match status" value="1"/>
</dbReference>
<evidence type="ECO:0000256" key="4">
    <source>
        <dbReference type="PROSITE-ProRule" id="PRU00259"/>
    </source>
</evidence>
<dbReference type="InterPro" id="IPR011989">
    <property type="entry name" value="ARM-like"/>
</dbReference>
<evidence type="ECO:0000313" key="5">
    <source>
        <dbReference type="EMBL" id="KAK7684894.1"/>
    </source>
</evidence>
<dbReference type="EMBL" id="JASBNA010000023">
    <property type="protein sequence ID" value="KAK7684894.1"/>
    <property type="molecule type" value="Genomic_DNA"/>
</dbReference>
<proteinExistence type="inferred from homology"/>
<dbReference type="AlphaFoldDB" id="A0AAW0G3B7"/>
<evidence type="ECO:0000313" key="6">
    <source>
        <dbReference type="Proteomes" id="UP001385951"/>
    </source>
</evidence>
<dbReference type="InterPro" id="IPR016024">
    <property type="entry name" value="ARM-type_fold"/>
</dbReference>
<dbReference type="Gene3D" id="1.25.10.10">
    <property type="entry name" value="Leucine-rich Repeat Variant"/>
    <property type="match status" value="1"/>
</dbReference>
<sequence>MVINSGVIPKLIEFMKDDHPDMLQLEAAWALTNIASGNSDQTKVVVESGAVPLFVNLLNSQSLEVKEQAIWALGNVAGDSADFRDFVLGCNAMDPVLSLFNTTKMSLVRTCHLDFIKFM</sequence>
<comment type="caution">
    <text evidence="5">The sequence shown here is derived from an EMBL/GenBank/DDBJ whole genome shotgun (WGS) entry which is preliminary data.</text>
</comment>
<protein>
    <recommendedName>
        <fullName evidence="7">Importin alpha subunit</fullName>
    </recommendedName>
</protein>
<reference evidence="5 6" key="1">
    <citation type="submission" date="2022-09" db="EMBL/GenBank/DDBJ databases">
        <authorList>
            <person name="Palmer J.M."/>
        </authorList>
    </citation>
    <scope>NUCLEOTIDE SEQUENCE [LARGE SCALE GENOMIC DNA]</scope>
    <source>
        <strain evidence="5 6">DSM 7382</strain>
    </source>
</reference>
<evidence type="ECO:0000256" key="3">
    <source>
        <dbReference type="ARBA" id="ARBA00022927"/>
    </source>
</evidence>
<dbReference type="InterPro" id="IPR000225">
    <property type="entry name" value="Armadillo"/>
</dbReference>
<dbReference type="SMART" id="SM00185">
    <property type="entry name" value="ARM"/>
    <property type="match status" value="2"/>
</dbReference>
<evidence type="ECO:0000256" key="2">
    <source>
        <dbReference type="ARBA" id="ARBA00022448"/>
    </source>
</evidence>
<dbReference type="SUPFAM" id="SSF48371">
    <property type="entry name" value="ARM repeat"/>
    <property type="match status" value="1"/>
</dbReference>
<evidence type="ECO:0008006" key="7">
    <source>
        <dbReference type="Google" id="ProtNLM"/>
    </source>
</evidence>
<name>A0AAW0G3B7_9APHY</name>
<dbReference type="PROSITE" id="PS50176">
    <property type="entry name" value="ARM_REPEAT"/>
    <property type="match status" value="2"/>
</dbReference>
<feature type="repeat" description="ARM" evidence="4">
    <location>
        <begin position="6"/>
        <end position="49"/>
    </location>
</feature>
<comment type="similarity">
    <text evidence="1">Belongs to the importin alpha family.</text>
</comment>
<evidence type="ECO:0000256" key="1">
    <source>
        <dbReference type="ARBA" id="ARBA00010394"/>
    </source>
</evidence>
<dbReference type="Proteomes" id="UP001385951">
    <property type="component" value="Unassembled WGS sequence"/>
</dbReference>
<feature type="repeat" description="ARM" evidence="4">
    <location>
        <begin position="49"/>
        <end position="77"/>
    </location>
</feature>